<proteinExistence type="predicted"/>
<evidence type="ECO:0000313" key="1">
    <source>
        <dbReference type="EMBL" id="WAP68071.1"/>
    </source>
</evidence>
<dbReference type="EMBL" id="CP114029">
    <property type="protein sequence ID" value="WAP68071.1"/>
    <property type="molecule type" value="Genomic_DNA"/>
</dbReference>
<protein>
    <submittedName>
        <fullName evidence="1">NmrA family transcriptional regulator</fullName>
    </submittedName>
</protein>
<dbReference type="InterPro" id="IPR051604">
    <property type="entry name" value="Ergot_Alk_Oxidoreductase"/>
</dbReference>
<keyword evidence="2" id="KW-1185">Reference proteome</keyword>
<reference evidence="1" key="1">
    <citation type="submission" date="2022-12" db="EMBL/GenBank/DDBJ databases">
        <title>Jiella pelagia sp. nov., isolated from phosphonate enriched culture of Northwest Pacific surface seawater.</title>
        <authorList>
            <person name="Shin D.Y."/>
            <person name="Hwang C.Y."/>
        </authorList>
    </citation>
    <scope>NUCLEOTIDE SEQUENCE</scope>
    <source>
        <strain evidence="1">HL-NP1</strain>
    </source>
</reference>
<dbReference type="Gene3D" id="3.40.50.720">
    <property type="entry name" value="NAD(P)-binding Rossmann-like Domain"/>
    <property type="match status" value="1"/>
</dbReference>
<dbReference type="InterPro" id="IPR036291">
    <property type="entry name" value="NAD(P)-bd_dom_sf"/>
</dbReference>
<dbReference type="Proteomes" id="UP001164020">
    <property type="component" value="Chromosome"/>
</dbReference>
<gene>
    <name evidence="1" type="ORF">OH818_22175</name>
</gene>
<sequence>MSTDPRPILVIGATGKTGSRIADRLDALGEPVRRGSRAAAIPFDWENEGGWPIALDGVRAAYVSYFPDLAFPGAVEKIKALCDVAKDADVERLVLLSGRGEHHARLGEEAVRASGVPFTLVRAAWFAQNFSEGYLRDPILSGLLPMPGGDVAEPIVDVDDIADVAVAALTREGLPDDLYEVTGPRLLTFAEMADTIAAATGSPVRHVPISFEQFHEALEATAGKFVADIFTAIARETLDGRNAHVTDGVNRALGRPPRDFADFARTAARTGHWPVAA</sequence>
<evidence type="ECO:0000313" key="2">
    <source>
        <dbReference type="Proteomes" id="UP001164020"/>
    </source>
</evidence>
<accession>A0ABY7BW75</accession>
<organism evidence="1 2">
    <name type="scientific">Jiella pelagia</name>
    <dbReference type="NCBI Taxonomy" id="2986949"/>
    <lineage>
        <taxon>Bacteria</taxon>
        <taxon>Pseudomonadati</taxon>
        <taxon>Pseudomonadota</taxon>
        <taxon>Alphaproteobacteria</taxon>
        <taxon>Hyphomicrobiales</taxon>
        <taxon>Aurantimonadaceae</taxon>
        <taxon>Jiella</taxon>
    </lineage>
</organism>
<dbReference type="PANTHER" id="PTHR43162">
    <property type="match status" value="1"/>
</dbReference>
<dbReference type="SUPFAM" id="SSF51735">
    <property type="entry name" value="NAD(P)-binding Rossmann-fold domains"/>
    <property type="match status" value="1"/>
</dbReference>
<dbReference type="PANTHER" id="PTHR43162:SF1">
    <property type="entry name" value="PRESTALK A DIFFERENTIATION PROTEIN A"/>
    <property type="match status" value="1"/>
</dbReference>
<name>A0ABY7BW75_9HYPH</name>
<dbReference type="RefSeq" id="WP_268880545.1">
    <property type="nucleotide sequence ID" value="NZ_CP114029.1"/>
</dbReference>
<dbReference type="Gene3D" id="3.90.25.10">
    <property type="entry name" value="UDP-galactose 4-epimerase, domain 1"/>
    <property type="match status" value="1"/>
</dbReference>